<evidence type="ECO:0000256" key="1">
    <source>
        <dbReference type="SAM" id="Phobius"/>
    </source>
</evidence>
<organism evidence="3 4">
    <name type="scientific">Candidatus Daviesbacteria bacterium GW2011_GWB1_36_5</name>
    <dbReference type="NCBI Taxonomy" id="1618426"/>
    <lineage>
        <taxon>Bacteria</taxon>
        <taxon>Candidatus Daviesiibacteriota</taxon>
    </lineage>
</organism>
<keyword evidence="1" id="KW-1133">Transmembrane helix</keyword>
<dbReference type="EMBL" id="LBSA01000001">
    <property type="protein sequence ID" value="KKQ10718.1"/>
    <property type="molecule type" value="Genomic_DNA"/>
</dbReference>
<evidence type="ECO:0000313" key="4">
    <source>
        <dbReference type="Proteomes" id="UP000034492"/>
    </source>
</evidence>
<evidence type="ECO:0000259" key="2">
    <source>
        <dbReference type="Pfam" id="PF14242"/>
    </source>
</evidence>
<proteinExistence type="predicted"/>
<gene>
    <name evidence="3" type="ORF">US19_C0001G0056</name>
</gene>
<feature type="domain" description="DUF4342" evidence="2">
    <location>
        <begin position="4"/>
        <end position="81"/>
    </location>
</feature>
<dbReference type="Proteomes" id="UP000034492">
    <property type="component" value="Unassembled WGS sequence"/>
</dbReference>
<protein>
    <recommendedName>
        <fullName evidence="2">DUF4342 domain-containing protein</fullName>
    </recommendedName>
</protein>
<feature type="transmembrane region" description="Helical" evidence="1">
    <location>
        <begin position="47"/>
        <end position="72"/>
    </location>
</feature>
<keyword evidence="1" id="KW-0472">Membrane</keyword>
<comment type="caution">
    <text evidence="3">The sequence shown here is derived from an EMBL/GenBank/DDBJ whole genome shotgun (WGS) entry which is preliminary data.</text>
</comment>
<keyword evidence="1" id="KW-0812">Transmembrane</keyword>
<dbReference type="AlphaFoldDB" id="A0A0G0EUZ1"/>
<dbReference type="Pfam" id="PF14242">
    <property type="entry name" value="DUF4342"/>
    <property type="match status" value="1"/>
</dbReference>
<sequence>MAKKKTRTEEFKVSGEDILKKLRELVQEGNIRKITIKSKEGKVIAEFPLTVGVIGAVVLPPLAAIGTIIALVSECTIAVEKEG</sequence>
<dbReference type="InterPro" id="IPR025642">
    <property type="entry name" value="DUF4342"/>
</dbReference>
<name>A0A0G0EUZ1_9BACT</name>
<accession>A0A0G0EUZ1</accession>
<reference evidence="3 4" key="1">
    <citation type="journal article" date="2015" name="Nature">
        <title>rRNA introns, odd ribosomes, and small enigmatic genomes across a large radiation of phyla.</title>
        <authorList>
            <person name="Brown C.T."/>
            <person name="Hug L.A."/>
            <person name="Thomas B.C."/>
            <person name="Sharon I."/>
            <person name="Castelle C.J."/>
            <person name="Singh A."/>
            <person name="Wilkins M.J."/>
            <person name="Williams K.H."/>
            <person name="Banfield J.F."/>
        </authorList>
    </citation>
    <scope>NUCLEOTIDE SEQUENCE [LARGE SCALE GENOMIC DNA]</scope>
</reference>
<evidence type="ECO:0000313" key="3">
    <source>
        <dbReference type="EMBL" id="KKQ10718.1"/>
    </source>
</evidence>